<dbReference type="Pfam" id="PF00015">
    <property type="entry name" value="MCPsignal"/>
    <property type="match status" value="1"/>
</dbReference>
<dbReference type="SUPFAM" id="SSF58104">
    <property type="entry name" value="Methyl-accepting chemotaxis protein (MCP) signaling domain"/>
    <property type="match status" value="1"/>
</dbReference>
<keyword evidence="8 13" id="KW-0472">Membrane</keyword>
<evidence type="ECO:0000259" key="15">
    <source>
        <dbReference type="PROSITE" id="PS50885"/>
    </source>
</evidence>
<evidence type="ECO:0000256" key="1">
    <source>
        <dbReference type="ARBA" id="ARBA00004429"/>
    </source>
</evidence>
<evidence type="ECO:0000256" key="10">
    <source>
        <dbReference type="ARBA" id="ARBA00029447"/>
    </source>
</evidence>
<dbReference type="SMART" id="SM00304">
    <property type="entry name" value="HAMP"/>
    <property type="match status" value="1"/>
</dbReference>
<feature type="coiled-coil region" evidence="12">
    <location>
        <begin position="288"/>
        <end position="325"/>
    </location>
</feature>
<protein>
    <submittedName>
        <fullName evidence="16">Tar ligand binding domain-containing protein</fullName>
    </submittedName>
</protein>
<evidence type="ECO:0000256" key="6">
    <source>
        <dbReference type="ARBA" id="ARBA00022692"/>
    </source>
</evidence>
<evidence type="ECO:0000256" key="3">
    <source>
        <dbReference type="ARBA" id="ARBA00022481"/>
    </source>
</evidence>
<feature type="coiled-coil region" evidence="12">
    <location>
        <begin position="469"/>
        <end position="507"/>
    </location>
</feature>
<sequence>MFSRLSISARLWATTAILGVLIVALGLLAQFGMQDLSGDLDYAYSNQLASSIALGKSNLNLTIARTTLDRAMLHPEAPDAPKLIDKAADYLATSDQAWKDYNALPHEAEEQGLADAANAARNAIVQNALQPLMDAMRKGDSKTADDIAMNVIIKYTVPLAKSWDALQQWKLERGKRAFDDAQGQFRVLRIIGIVLIVVGMGACVLCANGLNRSISRPLVTVLEQLRRIASGDLTGRFDVHSQDEMGKLVEGLKTMQGGLTDTVRQVTHSSESISTATRQIAAGNSDLSQRTEEQAASLEETAASMEQLTATVKQNADNARQAQDLAGKANVIAGRGATVVGDVVETMGSIDRSSQKIADITGVIEGIAFQTNILALNAAVEAARAGEEGRGFAVVAGEVRSLAQRSSAAAKEIKELIGDSVERVNAGARLVGTAGETMEELRQSIAHVTAIMDEIAAASEEQRDGIEQVNRAVTQMDQVSQQNAALVEEAAAAAAALDEQAHSLRKAVSVFQLG</sequence>
<dbReference type="SMART" id="SM00283">
    <property type="entry name" value="MA"/>
    <property type="match status" value="1"/>
</dbReference>
<dbReference type="PANTHER" id="PTHR43531:SF14">
    <property type="entry name" value="METHYL-ACCEPTING CHEMOTAXIS PROTEIN I-RELATED"/>
    <property type="match status" value="1"/>
</dbReference>
<feature type="domain" description="HAMP" evidence="15">
    <location>
        <begin position="212"/>
        <end position="264"/>
    </location>
</feature>
<dbReference type="InterPro" id="IPR003122">
    <property type="entry name" value="Tar_rcpt_lig-bd"/>
</dbReference>
<reference evidence="16 17" key="1">
    <citation type="submission" date="2021-07" db="EMBL/GenBank/DDBJ databases">
        <title>Paraburkholderia edwinii protects Aspergillus sp. from phenazines by acting as a toxin sponge.</title>
        <authorList>
            <person name="Dahlstrom K.M."/>
            <person name="Newman D.K."/>
        </authorList>
    </citation>
    <scope>NUCLEOTIDE SEQUENCE [LARGE SCALE GENOMIC DNA]</scope>
    <source>
        <strain evidence="16 17">Pe01</strain>
    </source>
</reference>
<dbReference type="Pfam" id="PF02203">
    <property type="entry name" value="TarH"/>
    <property type="match status" value="1"/>
</dbReference>
<dbReference type="SUPFAM" id="SSF47170">
    <property type="entry name" value="Aspartate receptor, ligand-binding domain"/>
    <property type="match status" value="1"/>
</dbReference>
<evidence type="ECO:0000256" key="2">
    <source>
        <dbReference type="ARBA" id="ARBA00022475"/>
    </source>
</evidence>
<dbReference type="EMBL" id="CP080096">
    <property type="protein sequence ID" value="QYD71295.1"/>
    <property type="molecule type" value="Genomic_DNA"/>
</dbReference>
<dbReference type="InterPro" id="IPR035440">
    <property type="entry name" value="4HB_MCP_dom_sf"/>
</dbReference>
<evidence type="ECO:0000256" key="9">
    <source>
        <dbReference type="ARBA" id="ARBA00023224"/>
    </source>
</evidence>
<dbReference type="InterPro" id="IPR003660">
    <property type="entry name" value="HAMP_dom"/>
</dbReference>
<evidence type="ECO:0000256" key="7">
    <source>
        <dbReference type="ARBA" id="ARBA00022989"/>
    </source>
</evidence>
<feature type="transmembrane region" description="Helical" evidence="13">
    <location>
        <begin position="12"/>
        <end position="33"/>
    </location>
</feature>
<feature type="transmembrane region" description="Helical" evidence="13">
    <location>
        <begin position="187"/>
        <end position="207"/>
    </location>
</feature>
<evidence type="ECO:0000256" key="13">
    <source>
        <dbReference type="SAM" id="Phobius"/>
    </source>
</evidence>
<keyword evidence="6 13" id="KW-0812">Transmembrane</keyword>
<organism evidence="16 17">
    <name type="scientific">Paraburkholderia edwinii</name>
    <dbReference type="NCBI Taxonomy" id="2861782"/>
    <lineage>
        <taxon>Bacteria</taxon>
        <taxon>Pseudomonadati</taxon>
        <taxon>Pseudomonadota</taxon>
        <taxon>Betaproteobacteria</taxon>
        <taxon>Burkholderiales</taxon>
        <taxon>Burkholderiaceae</taxon>
        <taxon>Paraburkholderia</taxon>
    </lineage>
</organism>
<dbReference type="PROSITE" id="PS50111">
    <property type="entry name" value="CHEMOTAXIS_TRANSDUC_2"/>
    <property type="match status" value="1"/>
</dbReference>
<comment type="similarity">
    <text evidence="10">Belongs to the methyl-accepting chemotaxis (MCP) protein family.</text>
</comment>
<keyword evidence="2" id="KW-1003">Cell membrane</keyword>
<name>A0ABX8UQM6_9BURK</name>
<comment type="subcellular location">
    <subcellularLocation>
        <location evidence="1">Cell inner membrane</location>
        <topology evidence="1">Multi-pass membrane protein</topology>
    </subcellularLocation>
</comment>
<dbReference type="CDD" id="cd06225">
    <property type="entry name" value="HAMP"/>
    <property type="match status" value="1"/>
</dbReference>
<dbReference type="PANTHER" id="PTHR43531">
    <property type="entry name" value="PROTEIN ICFG"/>
    <property type="match status" value="1"/>
</dbReference>
<keyword evidence="9 11" id="KW-0807">Transducer</keyword>
<evidence type="ECO:0000256" key="12">
    <source>
        <dbReference type="SAM" id="Coils"/>
    </source>
</evidence>
<evidence type="ECO:0000256" key="11">
    <source>
        <dbReference type="PROSITE-ProRule" id="PRU00284"/>
    </source>
</evidence>
<dbReference type="PRINTS" id="PR00260">
    <property type="entry name" value="CHEMTRNSDUCR"/>
</dbReference>
<dbReference type="Pfam" id="PF00672">
    <property type="entry name" value="HAMP"/>
    <property type="match status" value="1"/>
</dbReference>
<accession>A0ABX8UQM6</accession>
<dbReference type="CDD" id="cd11386">
    <property type="entry name" value="MCP_signal"/>
    <property type="match status" value="1"/>
</dbReference>
<dbReference type="RefSeq" id="WP_219800726.1">
    <property type="nucleotide sequence ID" value="NZ_CP080096.1"/>
</dbReference>
<dbReference type="Proteomes" id="UP000826462">
    <property type="component" value="Chromosome 2"/>
</dbReference>
<dbReference type="InterPro" id="IPR004091">
    <property type="entry name" value="Chemotax_Me-accpt_rcpt_Me-site"/>
</dbReference>
<dbReference type="InterPro" id="IPR004089">
    <property type="entry name" value="MCPsignal_dom"/>
</dbReference>
<keyword evidence="4" id="KW-0145">Chemotaxis</keyword>
<dbReference type="PROSITE" id="PS50885">
    <property type="entry name" value="HAMP"/>
    <property type="match status" value="1"/>
</dbReference>
<proteinExistence type="inferred from homology"/>
<dbReference type="InterPro" id="IPR051310">
    <property type="entry name" value="MCP_chemotaxis"/>
</dbReference>
<evidence type="ECO:0000313" key="16">
    <source>
        <dbReference type="EMBL" id="QYD71295.1"/>
    </source>
</evidence>
<keyword evidence="7 13" id="KW-1133">Transmembrane helix</keyword>
<keyword evidence="12" id="KW-0175">Coiled coil</keyword>
<keyword evidence="17" id="KW-1185">Reference proteome</keyword>
<dbReference type="PROSITE" id="PS00538">
    <property type="entry name" value="CHEMOTAXIS_TRANSDUC_1"/>
    <property type="match status" value="1"/>
</dbReference>
<evidence type="ECO:0000256" key="4">
    <source>
        <dbReference type="ARBA" id="ARBA00022500"/>
    </source>
</evidence>
<keyword evidence="5" id="KW-0997">Cell inner membrane</keyword>
<feature type="domain" description="Methyl-accepting transducer" evidence="14">
    <location>
        <begin position="269"/>
        <end position="498"/>
    </location>
</feature>
<evidence type="ECO:0000259" key="14">
    <source>
        <dbReference type="PROSITE" id="PS50111"/>
    </source>
</evidence>
<dbReference type="InterPro" id="IPR004090">
    <property type="entry name" value="Chemotax_Me-accpt_rcpt"/>
</dbReference>
<gene>
    <name evidence="16" type="ORF">KZJ38_30100</name>
</gene>
<evidence type="ECO:0000256" key="5">
    <source>
        <dbReference type="ARBA" id="ARBA00022519"/>
    </source>
</evidence>
<evidence type="ECO:0000256" key="8">
    <source>
        <dbReference type="ARBA" id="ARBA00023136"/>
    </source>
</evidence>
<evidence type="ECO:0000313" key="17">
    <source>
        <dbReference type="Proteomes" id="UP000826462"/>
    </source>
</evidence>
<dbReference type="Gene3D" id="1.10.287.950">
    <property type="entry name" value="Methyl-accepting chemotaxis protein"/>
    <property type="match status" value="1"/>
</dbReference>
<dbReference type="Gene3D" id="1.20.120.30">
    <property type="entry name" value="Aspartate receptor, ligand-binding domain"/>
    <property type="match status" value="1"/>
</dbReference>
<keyword evidence="3" id="KW-0488">Methylation</keyword>